<dbReference type="Proteomes" id="UP001381693">
    <property type="component" value="Unassembled WGS sequence"/>
</dbReference>
<dbReference type="EMBL" id="JAXCGZ010004284">
    <property type="protein sequence ID" value="KAK7081992.1"/>
    <property type="molecule type" value="Genomic_DNA"/>
</dbReference>
<dbReference type="Pfam" id="PF01593">
    <property type="entry name" value="Amino_oxidase"/>
    <property type="match status" value="1"/>
</dbReference>
<dbReference type="Gene3D" id="3.50.50.60">
    <property type="entry name" value="FAD/NAD(P)-binding domain"/>
    <property type="match status" value="1"/>
</dbReference>
<evidence type="ECO:0000313" key="2">
    <source>
        <dbReference type="EMBL" id="KAK7081992.1"/>
    </source>
</evidence>
<dbReference type="InterPro" id="IPR050281">
    <property type="entry name" value="Flavin_monoamine_oxidase"/>
</dbReference>
<dbReference type="GO" id="GO:0046592">
    <property type="term" value="F:polyamine oxidase activity"/>
    <property type="evidence" value="ECO:0007669"/>
    <property type="project" value="TreeGrafter"/>
</dbReference>
<gene>
    <name evidence="2" type="ORF">SK128_023928</name>
</gene>
<organism evidence="2 3">
    <name type="scientific">Halocaridina rubra</name>
    <name type="common">Hawaiian red shrimp</name>
    <dbReference type="NCBI Taxonomy" id="373956"/>
    <lineage>
        <taxon>Eukaryota</taxon>
        <taxon>Metazoa</taxon>
        <taxon>Ecdysozoa</taxon>
        <taxon>Arthropoda</taxon>
        <taxon>Crustacea</taxon>
        <taxon>Multicrustacea</taxon>
        <taxon>Malacostraca</taxon>
        <taxon>Eumalacostraca</taxon>
        <taxon>Eucarida</taxon>
        <taxon>Decapoda</taxon>
        <taxon>Pleocyemata</taxon>
        <taxon>Caridea</taxon>
        <taxon>Atyoidea</taxon>
        <taxon>Atyidae</taxon>
        <taxon>Halocaridina</taxon>
    </lineage>
</organism>
<comment type="caution">
    <text evidence="2">The sequence shown here is derived from an EMBL/GenBank/DDBJ whole genome shotgun (WGS) entry which is preliminary data.</text>
</comment>
<dbReference type="InterPro" id="IPR036188">
    <property type="entry name" value="FAD/NAD-bd_sf"/>
</dbReference>
<dbReference type="Gene3D" id="3.90.660.10">
    <property type="match status" value="1"/>
</dbReference>
<dbReference type="AlphaFoldDB" id="A0AAN8XEQ0"/>
<feature type="domain" description="Amine oxidase" evidence="1">
    <location>
        <begin position="1"/>
        <end position="188"/>
    </location>
</feature>
<dbReference type="SUPFAM" id="SSF51905">
    <property type="entry name" value="FAD/NAD(P)-binding domain"/>
    <property type="match status" value="1"/>
</dbReference>
<sequence length="189" mass="21382">SDRIGGRIHTIKSGPQSHLDLGAQWVHGEVGNKIYETAKSRDLLSDFLSVDGKGAFYTENGDQIKDNIVEDVMNVLADAERELYKLTDASENLSVGEFLKKRFFEYLANCQGEHPETLKLKLALYEWYIRWQRVDNACNSLHSLSARCWGHYVFPEGNENMNPRQGFSTIVDALLDEVNAEVILGCEVI</sequence>
<dbReference type="InterPro" id="IPR002937">
    <property type="entry name" value="Amino_oxidase"/>
</dbReference>
<feature type="non-terminal residue" evidence="2">
    <location>
        <position position="1"/>
    </location>
</feature>
<dbReference type="PANTHER" id="PTHR10742">
    <property type="entry name" value="FLAVIN MONOAMINE OXIDASE"/>
    <property type="match status" value="1"/>
</dbReference>
<evidence type="ECO:0000313" key="3">
    <source>
        <dbReference type="Proteomes" id="UP001381693"/>
    </source>
</evidence>
<protein>
    <recommendedName>
        <fullName evidence="1">Amine oxidase domain-containing protein</fullName>
    </recommendedName>
</protein>
<name>A0AAN8XEQ0_HALRR</name>
<evidence type="ECO:0000259" key="1">
    <source>
        <dbReference type="Pfam" id="PF01593"/>
    </source>
</evidence>
<keyword evidence="3" id="KW-1185">Reference proteome</keyword>
<reference evidence="2 3" key="1">
    <citation type="submission" date="2023-11" db="EMBL/GenBank/DDBJ databases">
        <title>Halocaridina rubra genome assembly.</title>
        <authorList>
            <person name="Smith C."/>
        </authorList>
    </citation>
    <scope>NUCLEOTIDE SEQUENCE [LARGE SCALE GENOMIC DNA]</scope>
    <source>
        <strain evidence="2">EP-1</strain>
        <tissue evidence="2">Whole</tissue>
    </source>
</reference>
<accession>A0AAN8XEQ0</accession>
<proteinExistence type="predicted"/>
<feature type="non-terminal residue" evidence="2">
    <location>
        <position position="189"/>
    </location>
</feature>
<dbReference type="PANTHER" id="PTHR10742:SF416">
    <property type="entry name" value="SPERMINE OXIDASE"/>
    <property type="match status" value="1"/>
</dbReference>